<comment type="caution">
    <text evidence="3">The sequence shown here is derived from an EMBL/GenBank/DDBJ whole genome shotgun (WGS) entry which is preliminary data.</text>
</comment>
<proteinExistence type="inferred from homology"/>
<keyword evidence="1" id="KW-0548">Nucleotidyltransferase</keyword>
<protein>
    <recommendedName>
        <fullName evidence="1">RNA-dependent RNA polymerase</fullName>
        <ecNumber evidence="1">2.7.7.48</ecNumber>
    </recommendedName>
</protein>
<comment type="catalytic activity">
    <reaction evidence="1">
        <text>RNA(n) + a ribonucleoside 5'-triphosphate = RNA(n+1) + diphosphate</text>
        <dbReference type="Rhea" id="RHEA:21248"/>
        <dbReference type="Rhea" id="RHEA-COMP:14527"/>
        <dbReference type="Rhea" id="RHEA-COMP:17342"/>
        <dbReference type="ChEBI" id="CHEBI:33019"/>
        <dbReference type="ChEBI" id="CHEBI:61557"/>
        <dbReference type="ChEBI" id="CHEBI:140395"/>
        <dbReference type="EC" id="2.7.7.48"/>
    </reaction>
</comment>
<dbReference type="GO" id="GO:0031380">
    <property type="term" value="C:nuclear RNA-directed RNA polymerase complex"/>
    <property type="evidence" value="ECO:0007669"/>
    <property type="project" value="TreeGrafter"/>
</dbReference>
<dbReference type="InterPro" id="IPR057596">
    <property type="entry name" value="RDRP_core"/>
</dbReference>
<dbReference type="VEuPathDB" id="FungiDB:H257_18436"/>
<gene>
    <name evidence="3" type="ORF">AaE_000377</name>
</gene>
<dbReference type="AlphaFoldDB" id="A0A6A5B1K2"/>
<dbReference type="GO" id="GO:0003968">
    <property type="term" value="F:RNA-directed RNA polymerase activity"/>
    <property type="evidence" value="ECO:0007669"/>
    <property type="project" value="UniProtKB-KW"/>
</dbReference>
<keyword evidence="1" id="KW-0694">RNA-binding</keyword>
<comment type="similarity">
    <text evidence="1">Belongs to the RdRP family.</text>
</comment>
<keyword evidence="1" id="KW-0808">Transferase</keyword>
<evidence type="ECO:0000256" key="1">
    <source>
        <dbReference type="RuleBase" id="RU363098"/>
    </source>
</evidence>
<evidence type="ECO:0000259" key="2">
    <source>
        <dbReference type="Pfam" id="PF05183"/>
    </source>
</evidence>
<dbReference type="PANTHER" id="PTHR23079">
    <property type="entry name" value="RNA-DEPENDENT RNA POLYMERASE"/>
    <property type="match status" value="1"/>
</dbReference>
<organism evidence="3 4">
    <name type="scientific">Aphanomyces astaci</name>
    <name type="common">Crayfish plague agent</name>
    <dbReference type="NCBI Taxonomy" id="112090"/>
    <lineage>
        <taxon>Eukaryota</taxon>
        <taxon>Sar</taxon>
        <taxon>Stramenopiles</taxon>
        <taxon>Oomycota</taxon>
        <taxon>Saprolegniomycetes</taxon>
        <taxon>Saprolegniales</taxon>
        <taxon>Verrucalvaceae</taxon>
        <taxon>Aphanomyces</taxon>
    </lineage>
</organism>
<dbReference type="PANTHER" id="PTHR23079:SF55">
    <property type="entry name" value="RNA-DIRECTED RNA POLYMERASE"/>
    <property type="match status" value="1"/>
</dbReference>
<evidence type="ECO:0000313" key="4">
    <source>
        <dbReference type="Proteomes" id="UP000469452"/>
    </source>
</evidence>
<dbReference type="Pfam" id="PF05183">
    <property type="entry name" value="RdRP"/>
    <property type="match status" value="1"/>
</dbReference>
<dbReference type="GO" id="GO:0030422">
    <property type="term" value="P:siRNA processing"/>
    <property type="evidence" value="ECO:0007669"/>
    <property type="project" value="TreeGrafter"/>
</dbReference>
<dbReference type="Proteomes" id="UP000469452">
    <property type="component" value="Unassembled WGS sequence"/>
</dbReference>
<keyword evidence="1" id="KW-0696">RNA-directed RNA polymerase</keyword>
<sequence>MFEFTEVTSPRTNNYFAKILWPKAQFFEFQFKGMDLSQPEDKLKFCNFLTNMQDTPVPFVRYRLKFLTYTQSHIADNNRACFAASKQSVYNVHSASNLNRLPLSKQAKYSKLLFTQYDEPIRKLANVVVEVVADVTRNNFTFTDGCGTISLDLMVELMESHLSGGDYTNVCAVQCRLPGIKGVLVVDATSPARTLRLRPSMVKLDILSLLQH</sequence>
<feature type="non-terminal residue" evidence="3">
    <location>
        <position position="212"/>
    </location>
</feature>
<feature type="domain" description="RDRP core" evidence="2">
    <location>
        <begin position="50"/>
        <end position="204"/>
    </location>
</feature>
<dbReference type="EC" id="2.7.7.48" evidence="1"/>
<dbReference type="EMBL" id="VJMI01000754">
    <property type="protein sequence ID" value="KAF0775923.1"/>
    <property type="molecule type" value="Genomic_DNA"/>
</dbReference>
<dbReference type="InterPro" id="IPR007855">
    <property type="entry name" value="RDRP"/>
</dbReference>
<evidence type="ECO:0000313" key="3">
    <source>
        <dbReference type="EMBL" id="KAF0775923.1"/>
    </source>
</evidence>
<dbReference type="GO" id="GO:0003723">
    <property type="term" value="F:RNA binding"/>
    <property type="evidence" value="ECO:0007669"/>
    <property type="project" value="UniProtKB-KW"/>
</dbReference>
<accession>A0A6A5B1K2</accession>
<reference evidence="3 4" key="1">
    <citation type="submission" date="2019-06" db="EMBL/GenBank/DDBJ databases">
        <title>Genomics analysis of Aphanomyces spp. identifies a new class of oomycete effector associated with host adaptation.</title>
        <authorList>
            <person name="Gaulin E."/>
        </authorList>
    </citation>
    <scope>NUCLEOTIDE SEQUENCE [LARGE SCALE GENOMIC DNA]</scope>
    <source>
        <strain evidence="3 4">E</strain>
    </source>
</reference>
<name>A0A6A5B1K2_APHAT</name>